<dbReference type="InterPro" id="IPR037401">
    <property type="entry name" value="SnoaL-like"/>
</dbReference>
<dbReference type="SUPFAM" id="SSF54427">
    <property type="entry name" value="NTF2-like"/>
    <property type="match status" value="1"/>
</dbReference>
<dbReference type="Pfam" id="PF12680">
    <property type="entry name" value="SnoaL_2"/>
    <property type="match status" value="1"/>
</dbReference>
<organism evidence="2 3">
    <name type="scientific">Mycetocola miduiensis</name>
    <dbReference type="NCBI Taxonomy" id="995034"/>
    <lineage>
        <taxon>Bacteria</taxon>
        <taxon>Bacillati</taxon>
        <taxon>Actinomycetota</taxon>
        <taxon>Actinomycetes</taxon>
        <taxon>Micrococcales</taxon>
        <taxon>Microbacteriaceae</taxon>
        <taxon>Mycetocola</taxon>
    </lineage>
</organism>
<reference evidence="3" key="1">
    <citation type="submission" date="2016-10" db="EMBL/GenBank/DDBJ databases">
        <authorList>
            <person name="Varghese N."/>
            <person name="Submissions S."/>
        </authorList>
    </citation>
    <scope>NUCLEOTIDE SEQUENCE [LARGE SCALE GENOMIC DNA]</scope>
    <source>
        <strain evidence="3">CGMCC 1.11101</strain>
    </source>
</reference>
<dbReference type="Gene3D" id="3.10.450.50">
    <property type="match status" value="1"/>
</dbReference>
<proteinExistence type="predicted"/>
<dbReference type="AlphaFoldDB" id="A0A1I4Z5I5"/>
<gene>
    <name evidence="2" type="ORF">SAMN05216219_0728</name>
</gene>
<dbReference type="RefSeq" id="WP_090708827.1">
    <property type="nucleotide sequence ID" value="NZ_FOVM01000001.1"/>
</dbReference>
<dbReference type="EMBL" id="FOVM01000001">
    <property type="protein sequence ID" value="SFN45150.1"/>
    <property type="molecule type" value="Genomic_DNA"/>
</dbReference>
<dbReference type="OrthoDB" id="8080938at2"/>
<dbReference type="InterPro" id="IPR032710">
    <property type="entry name" value="NTF2-like_dom_sf"/>
</dbReference>
<evidence type="ECO:0000313" key="3">
    <source>
        <dbReference type="Proteomes" id="UP000198867"/>
    </source>
</evidence>
<sequence>MDSTIPEPVARLVAAANSGDTQGFLDTFAPDGTVNDQGRVFTGRDEIQRWSDAEFIGMHVTLDVTADITTGEYTTFTATVGGDSFTGQSHFSFTVEDDLVEQMTITA</sequence>
<name>A0A1I4Z5I5_9MICO</name>
<evidence type="ECO:0000313" key="2">
    <source>
        <dbReference type="EMBL" id="SFN45150.1"/>
    </source>
</evidence>
<accession>A0A1I4Z5I5</accession>
<protein>
    <recommendedName>
        <fullName evidence="1">SnoaL-like domain-containing protein</fullName>
    </recommendedName>
</protein>
<keyword evidence="3" id="KW-1185">Reference proteome</keyword>
<evidence type="ECO:0000259" key="1">
    <source>
        <dbReference type="Pfam" id="PF12680"/>
    </source>
</evidence>
<feature type="domain" description="SnoaL-like" evidence="1">
    <location>
        <begin position="9"/>
        <end position="100"/>
    </location>
</feature>
<dbReference type="Proteomes" id="UP000198867">
    <property type="component" value="Unassembled WGS sequence"/>
</dbReference>